<dbReference type="GO" id="GO:0047617">
    <property type="term" value="F:fatty acyl-CoA hydrolase activity"/>
    <property type="evidence" value="ECO:0007669"/>
    <property type="project" value="TreeGrafter"/>
</dbReference>
<dbReference type="Pfam" id="PF03061">
    <property type="entry name" value="4HBT"/>
    <property type="match status" value="1"/>
</dbReference>
<dbReference type="PANTHER" id="PTHR31793:SF37">
    <property type="entry name" value="ACYL-COA THIOESTER HYDROLASE YBGC"/>
    <property type="match status" value="1"/>
</dbReference>
<dbReference type="CDD" id="cd00586">
    <property type="entry name" value="4HBT"/>
    <property type="match status" value="1"/>
</dbReference>
<dbReference type="Gene3D" id="3.10.129.10">
    <property type="entry name" value="Hotdog Thioesterase"/>
    <property type="match status" value="1"/>
</dbReference>
<dbReference type="InterPro" id="IPR029069">
    <property type="entry name" value="HotDog_dom_sf"/>
</dbReference>
<organism evidence="4 5">
    <name type="scientific">Paracoccus seriniphilus</name>
    <dbReference type="NCBI Taxonomy" id="184748"/>
    <lineage>
        <taxon>Bacteria</taxon>
        <taxon>Pseudomonadati</taxon>
        <taxon>Pseudomonadota</taxon>
        <taxon>Alphaproteobacteria</taxon>
        <taxon>Rhodobacterales</taxon>
        <taxon>Paracoccaceae</taxon>
        <taxon>Paracoccus</taxon>
    </lineage>
</organism>
<evidence type="ECO:0000259" key="3">
    <source>
        <dbReference type="Pfam" id="PF03061"/>
    </source>
</evidence>
<gene>
    <name evidence="4" type="ORF">SAMN05444959_12245</name>
</gene>
<dbReference type="AlphaFoldDB" id="A0A239Q310"/>
<evidence type="ECO:0000313" key="4">
    <source>
        <dbReference type="EMBL" id="SNT76603.1"/>
    </source>
</evidence>
<protein>
    <submittedName>
        <fullName evidence="4">Acyl-CoA thioester hydrolase</fullName>
    </submittedName>
</protein>
<accession>A0A239Q310</accession>
<proteinExistence type="inferred from homology"/>
<dbReference type="EMBL" id="FZQB01000022">
    <property type="protein sequence ID" value="SNT76603.1"/>
    <property type="molecule type" value="Genomic_DNA"/>
</dbReference>
<dbReference type="NCBIfam" id="TIGR02799">
    <property type="entry name" value="thio_ybgC"/>
    <property type="match status" value="1"/>
</dbReference>
<dbReference type="InterPro" id="IPR006684">
    <property type="entry name" value="YbgC/YbaW"/>
</dbReference>
<dbReference type="FunFam" id="3.10.129.10:FF:000004">
    <property type="entry name" value="Tol-pal system-associated acyl-CoA thioesterase"/>
    <property type="match status" value="1"/>
</dbReference>
<dbReference type="PANTHER" id="PTHR31793">
    <property type="entry name" value="4-HYDROXYBENZOYL-COA THIOESTERASE FAMILY MEMBER"/>
    <property type="match status" value="1"/>
</dbReference>
<dbReference type="OrthoDB" id="9808429at2"/>
<keyword evidence="5" id="KW-1185">Reference proteome</keyword>
<dbReference type="NCBIfam" id="TIGR00051">
    <property type="entry name" value="YbgC/FadM family acyl-CoA thioesterase"/>
    <property type="match status" value="1"/>
</dbReference>
<dbReference type="InterPro" id="IPR006683">
    <property type="entry name" value="Thioestr_dom"/>
</dbReference>
<dbReference type="InterPro" id="IPR014166">
    <property type="entry name" value="Tol-Pal_acyl-CoA_thioesterase"/>
</dbReference>
<sequence>MTHCLTLRVYYEDTDLAGIVYYANYLKFIERGRSEWLRELGVDQVAMKQDEGKVFAVRRVEADYLKPARFDDLLDVETRLASLSPARIVVEQIVRRNEEKLFSATVTIACLDQRGRPSRLPARLAECLKGPGDG</sequence>
<dbReference type="SUPFAM" id="SSF54637">
    <property type="entry name" value="Thioesterase/thiol ester dehydrase-isomerase"/>
    <property type="match status" value="1"/>
</dbReference>
<dbReference type="RefSeq" id="WP_089345907.1">
    <property type="nucleotide sequence ID" value="NZ_CP067129.1"/>
</dbReference>
<evidence type="ECO:0000313" key="5">
    <source>
        <dbReference type="Proteomes" id="UP000198307"/>
    </source>
</evidence>
<dbReference type="Proteomes" id="UP000198307">
    <property type="component" value="Unassembled WGS sequence"/>
</dbReference>
<feature type="domain" description="Thioesterase" evidence="3">
    <location>
        <begin position="18"/>
        <end position="101"/>
    </location>
</feature>
<evidence type="ECO:0000256" key="1">
    <source>
        <dbReference type="ARBA" id="ARBA00005953"/>
    </source>
</evidence>
<dbReference type="InterPro" id="IPR050563">
    <property type="entry name" value="4-hydroxybenzoyl-CoA_TE"/>
</dbReference>
<dbReference type="PIRSF" id="PIRSF003230">
    <property type="entry name" value="YbgC"/>
    <property type="match status" value="1"/>
</dbReference>
<comment type="similarity">
    <text evidence="1">Belongs to the 4-hydroxybenzoyl-CoA thioesterase family.</text>
</comment>
<name>A0A239Q310_9RHOB</name>
<evidence type="ECO:0000256" key="2">
    <source>
        <dbReference type="ARBA" id="ARBA00022801"/>
    </source>
</evidence>
<reference evidence="4 5" key="1">
    <citation type="submission" date="2017-07" db="EMBL/GenBank/DDBJ databases">
        <authorList>
            <person name="Sun Z.S."/>
            <person name="Albrecht U."/>
            <person name="Echele G."/>
            <person name="Lee C.C."/>
        </authorList>
    </citation>
    <scope>NUCLEOTIDE SEQUENCE [LARGE SCALE GENOMIC DNA]</scope>
    <source>
        <strain evidence="4 5">DSM 14827</strain>
    </source>
</reference>
<keyword evidence="2 4" id="KW-0378">Hydrolase</keyword>